<dbReference type="InterPro" id="IPR058664">
    <property type="entry name" value="ARB_00930-like_C"/>
</dbReference>
<name>A0A178DFJ7_9EURO</name>
<dbReference type="RefSeq" id="XP_022504847.1">
    <property type="nucleotide sequence ID" value="XM_022639056.1"/>
</dbReference>
<dbReference type="Proteomes" id="UP000185904">
    <property type="component" value="Unassembled WGS sequence"/>
</dbReference>
<reference evidence="3 4" key="1">
    <citation type="submission" date="2016-03" db="EMBL/GenBank/DDBJ databases">
        <title>The draft genome sequence of Fonsecaea nubica causative agent of cutaneous subcutaneous infection in human host.</title>
        <authorList>
            <person name="Costa F."/>
            <person name="Sybren D.H."/>
            <person name="Raittz R.T."/>
            <person name="Weiss V.A."/>
            <person name="Leao A.C."/>
            <person name="Gomes R."/>
            <person name="De Souza E.M."/>
            <person name="Pedrosa F.O."/>
            <person name="Steffens M.B."/>
            <person name="Bombassaro A."/>
            <person name="Tadra-Sfeir M.Z."/>
            <person name="Moreno L.F."/>
            <person name="Najafzadeh M.J."/>
            <person name="Felipe M.S."/>
            <person name="Teixeira M."/>
            <person name="Sun J."/>
            <person name="Xi L."/>
            <person name="Castro M.A."/>
            <person name="Vicente V.A."/>
        </authorList>
    </citation>
    <scope>NUCLEOTIDE SEQUENCE [LARGE SCALE GENOMIC DNA]</scope>
    <source>
        <strain evidence="3 4">CBS 269.64</strain>
    </source>
</reference>
<organism evidence="3 4">
    <name type="scientific">Fonsecaea nubica</name>
    <dbReference type="NCBI Taxonomy" id="856822"/>
    <lineage>
        <taxon>Eukaryota</taxon>
        <taxon>Fungi</taxon>
        <taxon>Dikarya</taxon>
        <taxon>Ascomycota</taxon>
        <taxon>Pezizomycotina</taxon>
        <taxon>Eurotiomycetes</taxon>
        <taxon>Chaetothyriomycetidae</taxon>
        <taxon>Chaetothyriales</taxon>
        <taxon>Herpotrichiellaceae</taxon>
        <taxon>Fonsecaea</taxon>
    </lineage>
</organism>
<dbReference type="PANTHER" id="PTHR22935:SF97">
    <property type="entry name" value="BETA-LACTAMASE-RELATED DOMAIN-CONTAINING PROTEIN"/>
    <property type="match status" value="1"/>
</dbReference>
<dbReference type="Gene3D" id="3.40.710.10">
    <property type="entry name" value="DD-peptidase/beta-lactamase superfamily"/>
    <property type="match status" value="1"/>
</dbReference>
<dbReference type="InterPro" id="IPR051478">
    <property type="entry name" value="Beta-lactamase-like_AB/R"/>
</dbReference>
<dbReference type="InterPro" id="IPR012338">
    <property type="entry name" value="Beta-lactam/transpept-like"/>
</dbReference>
<evidence type="ECO:0000259" key="2">
    <source>
        <dbReference type="Pfam" id="PF26335"/>
    </source>
</evidence>
<dbReference type="EMBL" id="LVCJ01000003">
    <property type="protein sequence ID" value="OAL39835.1"/>
    <property type="molecule type" value="Genomic_DNA"/>
</dbReference>
<dbReference type="InterPro" id="IPR001466">
    <property type="entry name" value="Beta-lactam-related"/>
</dbReference>
<evidence type="ECO:0000259" key="1">
    <source>
        <dbReference type="Pfam" id="PF00144"/>
    </source>
</evidence>
<comment type="caution">
    <text evidence="3">The sequence shown here is derived from an EMBL/GenBank/DDBJ whole genome shotgun (WGS) entry which is preliminary data.</text>
</comment>
<dbReference type="Pfam" id="PF00144">
    <property type="entry name" value="Beta-lactamase"/>
    <property type="match status" value="1"/>
</dbReference>
<gene>
    <name evidence="3" type="ORF">AYO20_00747</name>
</gene>
<dbReference type="SUPFAM" id="SSF56601">
    <property type="entry name" value="beta-lactamase/transpeptidase-like"/>
    <property type="match status" value="1"/>
</dbReference>
<dbReference type="Pfam" id="PF26335">
    <property type="entry name" value="ARB_00930_C"/>
    <property type="match status" value="1"/>
</dbReference>
<evidence type="ECO:0000313" key="3">
    <source>
        <dbReference type="EMBL" id="OAL39835.1"/>
    </source>
</evidence>
<feature type="domain" description="Beta-lactamase-related" evidence="1">
    <location>
        <begin position="156"/>
        <end position="478"/>
    </location>
</feature>
<dbReference type="OrthoDB" id="10250282at2759"/>
<dbReference type="GeneID" id="34584173"/>
<keyword evidence="4" id="KW-1185">Reference proteome</keyword>
<dbReference type="AlphaFoldDB" id="A0A178DFJ7"/>
<sequence>MANQVEAVGLHTFSTASPPLSQHVFETVLFSWDEAREASLQFYRAFRTRRFGSYFFPAVAIESTRAPKGFLNSTYHTSEYATSLRMRLVNLATWLGFAQVGMSAASKGFDTFLGSIFDARLDPTIYAPLDHHGISDDLSALCQNSTNGSLLVAARVASIHADEPLFTYSYSTDPKQIVDADTVFRVGSISKLFTVYTILVSQGHSIFAQWIGDLLPELATSKPPSDTRELPAKWSEVTIGALASHLAGIARDYNLGDLAALHNKPSGLPNIPPADLPGCANDSHVPTCSRSDFMTTLKQRDAVFETFHTPAYSNNAFRLLGYVVETITNTSYATAIQQLVLDPLGLKMTFVRQPPNDVRGAIPGDTTSSGWSQDLGDETPSGGLYSTARDLCSLGLAILSKRQLSSGDTRRWLKPWTHTASLFLSVGAPWEIYRAEVSGRVVDLYCKSGSTGAYNSWLILVPDFGIVISELVAASEPASELPLRLADVVTAHTLRTISSRQAQTRGLLGWYSTANVTNATAGGSTLELTLPSDGPGLEIRNWVSYGVDFLQVANDYSRSSGSGTLKSVRLYPATIDQGGKELRYRAVFLTEGSPESGLSITHSEGIPRLFGQATEAWDNVDQLTYGGQPLDEFIFRVGRDSRVASVHVPGLRVTMAKTEV</sequence>
<dbReference type="PANTHER" id="PTHR22935">
    <property type="entry name" value="PENICILLIN-BINDING PROTEIN"/>
    <property type="match status" value="1"/>
</dbReference>
<protein>
    <submittedName>
        <fullName evidence="3">Uncharacterized protein</fullName>
    </submittedName>
</protein>
<feature type="domain" description="Beta-lactamase-like ARB-00930-like C-terminal" evidence="2">
    <location>
        <begin position="507"/>
        <end position="658"/>
    </location>
</feature>
<proteinExistence type="predicted"/>
<evidence type="ECO:0000313" key="4">
    <source>
        <dbReference type="Proteomes" id="UP000185904"/>
    </source>
</evidence>
<accession>A0A178DFJ7</accession>